<gene>
    <name evidence="2" type="ORF">BDV36DRAFT_268532</name>
</gene>
<keyword evidence="3" id="KW-1185">Reference proteome</keyword>
<dbReference type="Proteomes" id="UP000325395">
    <property type="component" value="Unassembled WGS sequence"/>
</dbReference>
<organism evidence="2 3">
    <name type="scientific">Aspergillus pseudocaelatus</name>
    <dbReference type="NCBI Taxonomy" id="1825620"/>
    <lineage>
        <taxon>Eukaryota</taxon>
        <taxon>Fungi</taxon>
        <taxon>Dikarya</taxon>
        <taxon>Ascomycota</taxon>
        <taxon>Pezizomycotina</taxon>
        <taxon>Eurotiomycetes</taxon>
        <taxon>Eurotiomycetidae</taxon>
        <taxon>Eurotiales</taxon>
        <taxon>Aspergillaceae</taxon>
        <taxon>Aspergillus</taxon>
        <taxon>Aspergillus subgen. Circumdati</taxon>
    </lineage>
</organism>
<dbReference type="EMBL" id="ML735807">
    <property type="protein sequence ID" value="KAE8413431.1"/>
    <property type="molecule type" value="Genomic_DNA"/>
</dbReference>
<protein>
    <submittedName>
        <fullName evidence="2">Uncharacterized protein</fullName>
    </submittedName>
</protein>
<keyword evidence="1" id="KW-0472">Membrane</keyword>
<evidence type="ECO:0000313" key="2">
    <source>
        <dbReference type="EMBL" id="KAE8413431.1"/>
    </source>
</evidence>
<keyword evidence="1" id="KW-0812">Transmembrane</keyword>
<reference evidence="2 3" key="1">
    <citation type="submission" date="2019-04" db="EMBL/GenBank/DDBJ databases">
        <authorList>
            <consortium name="DOE Joint Genome Institute"/>
            <person name="Mondo S."/>
            <person name="Kjaerbolling I."/>
            <person name="Vesth T."/>
            <person name="Frisvad J.C."/>
            <person name="Nybo J.L."/>
            <person name="Theobald S."/>
            <person name="Kildgaard S."/>
            <person name="Isbrandt T."/>
            <person name="Kuo A."/>
            <person name="Sato A."/>
            <person name="Lyhne E.K."/>
            <person name="Kogle M.E."/>
            <person name="Wiebenga A."/>
            <person name="Kun R.S."/>
            <person name="Lubbers R.J."/>
            <person name="Makela M.R."/>
            <person name="Barry K."/>
            <person name="Chovatia M."/>
            <person name="Clum A."/>
            <person name="Daum C."/>
            <person name="Haridas S."/>
            <person name="He G."/>
            <person name="LaButti K."/>
            <person name="Lipzen A."/>
            <person name="Riley R."/>
            <person name="Salamov A."/>
            <person name="Simmons B.A."/>
            <person name="Magnuson J.K."/>
            <person name="Henrissat B."/>
            <person name="Mortensen U.H."/>
            <person name="Larsen T.O."/>
            <person name="Devries R.P."/>
            <person name="Grigoriev I.V."/>
            <person name="Machida M."/>
            <person name="Baker S.E."/>
            <person name="Andersen M.R."/>
            <person name="Cantor M.N."/>
            <person name="Hua S.X."/>
        </authorList>
    </citation>
    <scope>NUCLEOTIDE SEQUENCE [LARGE SCALE GENOMIC DNA]</scope>
    <source>
        <strain evidence="2 3">CBS 117616</strain>
    </source>
</reference>
<proteinExistence type="predicted"/>
<name>A0ABQ6WD81_9EURO</name>
<evidence type="ECO:0000313" key="3">
    <source>
        <dbReference type="Proteomes" id="UP000325395"/>
    </source>
</evidence>
<evidence type="ECO:0000256" key="1">
    <source>
        <dbReference type="SAM" id="Phobius"/>
    </source>
</evidence>
<sequence length="125" mass="13830">MDGLLDGLCRPCSPRSIAFSPNNGIRSLTQPPGLLQSASNSGAFDPTLRLSTNLYYVLVTISATISRLPVIGRCISAIFDRANARLPLSFLLSFFLSFCLFCSFLAFLYICNHTDRCTKYTRMTC</sequence>
<keyword evidence="1" id="KW-1133">Transmembrane helix</keyword>
<accession>A0ABQ6WD81</accession>
<feature type="transmembrane region" description="Helical" evidence="1">
    <location>
        <begin position="88"/>
        <end position="110"/>
    </location>
</feature>